<evidence type="ECO:0000313" key="12">
    <source>
        <dbReference type="EMBL" id="MFD0750702.1"/>
    </source>
</evidence>
<dbReference type="EMBL" id="JBHTHU010000006">
    <property type="protein sequence ID" value="MFD0750702.1"/>
    <property type="molecule type" value="Genomic_DNA"/>
</dbReference>
<dbReference type="RefSeq" id="WP_377100192.1">
    <property type="nucleotide sequence ID" value="NZ_JBHTHU010000006.1"/>
</dbReference>
<protein>
    <recommendedName>
        <fullName evidence="3 11">FAD:protein FMN transferase</fullName>
        <ecNumber evidence="2 11">2.7.1.180</ecNumber>
    </recommendedName>
    <alternativeName>
        <fullName evidence="9 11">Flavin transferase</fullName>
    </alternativeName>
</protein>
<dbReference type="Proteomes" id="UP001596958">
    <property type="component" value="Unassembled WGS sequence"/>
</dbReference>
<dbReference type="Pfam" id="PF02424">
    <property type="entry name" value="ApbE"/>
    <property type="match status" value="1"/>
</dbReference>
<dbReference type="PIRSF" id="PIRSF006268">
    <property type="entry name" value="ApbE"/>
    <property type="match status" value="1"/>
</dbReference>
<evidence type="ECO:0000256" key="6">
    <source>
        <dbReference type="ARBA" id="ARBA00022723"/>
    </source>
</evidence>
<dbReference type="GO" id="GO:0016740">
    <property type="term" value="F:transferase activity"/>
    <property type="evidence" value="ECO:0007669"/>
    <property type="project" value="UniProtKB-KW"/>
</dbReference>
<organism evidence="12 13">
    <name type="scientific">Mucilaginibacter calamicampi</name>
    <dbReference type="NCBI Taxonomy" id="1302352"/>
    <lineage>
        <taxon>Bacteria</taxon>
        <taxon>Pseudomonadati</taxon>
        <taxon>Bacteroidota</taxon>
        <taxon>Sphingobacteriia</taxon>
        <taxon>Sphingobacteriales</taxon>
        <taxon>Sphingobacteriaceae</taxon>
        <taxon>Mucilaginibacter</taxon>
    </lineage>
</organism>
<sequence length="306" mass="32934">MLALKNTSGSNLSVFNHEARLMGTEFEISVVGDNHAWANDRINSAITEINRVEKLLTAFGDDSEINAVNGNAGVRPVKVSGEVFRLIDRALKISDLTHGAFDITYYSADKLFIDNNYNTPVNTIPYSVTKTNYKGIALDAQNCTVFLKEKGMRISLATVAKGYAADRAKYLMQFEGVSSGVINAGGDILTWGTQPDLEPWTPATACPGYNNKYLADHDISNMTLAASFNKEIAAKQTGLKGGFVVSAIKSVNVLSPSAEFAGALTSPLMAMGINAGLYLVNRLNQVGCVITDDQNRVYTSNGIKTA</sequence>
<evidence type="ECO:0000256" key="10">
    <source>
        <dbReference type="ARBA" id="ARBA00048540"/>
    </source>
</evidence>
<dbReference type="PANTHER" id="PTHR30040:SF2">
    <property type="entry name" value="FAD:PROTEIN FMN TRANSFERASE"/>
    <property type="match status" value="1"/>
</dbReference>
<reference evidence="13" key="1">
    <citation type="journal article" date="2019" name="Int. J. Syst. Evol. Microbiol.">
        <title>The Global Catalogue of Microorganisms (GCM) 10K type strain sequencing project: providing services to taxonomists for standard genome sequencing and annotation.</title>
        <authorList>
            <consortium name="The Broad Institute Genomics Platform"/>
            <consortium name="The Broad Institute Genome Sequencing Center for Infectious Disease"/>
            <person name="Wu L."/>
            <person name="Ma J."/>
        </authorList>
    </citation>
    <scope>NUCLEOTIDE SEQUENCE [LARGE SCALE GENOMIC DNA]</scope>
    <source>
        <strain evidence="13">CCUG 63418</strain>
    </source>
</reference>
<keyword evidence="7 11" id="KW-0274">FAD</keyword>
<comment type="cofactor">
    <cofactor evidence="1">
        <name>Mg(2+)</name>
        <dbReference type="ChEBI" id="CHEBI:18420"/>
    </cofactor>
</comment>
<keyword evidence="5 11" id="KW-0808">Transferase</keyword>
<keyword evidence="8 11" id="KW-0460">Magnesium</keyword>
<evidence type="ECO:0000313" key="13">
    <source>
        <dbReference type="Proteomes" id="UP001596958"/>
    </source>
</evidence>
<dbReference type="InterPro" id="IPR003374">
    <property type="entry name" value="ApbE-like_sf"/>
</dbReference>
<dbReference type="PANTHER" id="PTHR30040">
    <property type="entry name" value="THIAMINE BIOSYNTHESIS LIPOPROTEIN APBE"/>
    <property type="match status" value="1"/>
</dbReference>
<evidence type="ECO:0000256" key="4">
    <source>
        <dbReference type="ARBA" id="ARBA00022630"/>
    </source>
</evidence>
<proteinExistence type="inferred from homology"/>
<dbReference type="EC" id="2.7.1.180" evidence="2 11"/>
<evidence type="ECO:0000256" key="1">
    <source>
        <dbReference type="ARBA" id="ARBA00001946"/>
    </source>
</evidence>
<comment type="catalytic activity">
    <reaction evidence="10 11">
        <text>L-threonyl-[protein] + FAD = FMN-L-threonyl-[protein] + AMP + H(+)</text>
        <dbReference type="Rhea" id="RHEA:36847"/>
        <dbReference type="Rhea" id="RHEA-COMP:11060"/>
        <dbReference type="Rhea" id="RHEA-COMP:11061"/>
        <dbReference type="ChEBI" id="CHEBI:15378"/>
        <dbReference type="ChEBI" id="CHEBI:30013"/>
        <dbReference type="ChEBI" id="CHEBI:57692"/>
        <dbReference type="ChEBI" id="CHEBI:74257"/>
        <dbReference type="ChEBI" id="CHEBI:456215"/>
        <dbReference type="EC" id="2.7.1.180"/>
    </reaction>
</comment>
<evidence type="ECO:0000256" key="8">
    <source>
        <dbReference type="ARBA" id="ARBA00022842"/>
    </source>
</evidence>
<dbReference type="SUPFAM" id="SSF143631">
    <property type="entry name" value="ApbE-like"/>
    <property type="match status" value="1"/>
</dbReference>
<evidence type="ECO:0000256" key="2">
    <source>
        <dbReference type="ARBA" id="ARBA00011955"/>
    </source>
</evidence>
<gene>
    <name evidence="12" type="ORF">ACFQZS_11145</name>
</gene>
<evidence type="ECO:0000256" key="11">
    <source>
        <dbReference type="PIRNR" id="PIRNR006268"/>
    </source>
</evidence>
<keyword evidence="6 11" id="KW-0479">Metal-binding</keyword>
<evidence type="ECO:0000256" key="3">
    <source>
        <dbReference type="ARBA" id="ARBA00016337"/>
    </source>
</evidence>
<name>A0ABW2YZ46_9SPHI</name>
<evidence type="ECO:0000256" key="7">
    <source>
        <dbReference type="ARBA" id="ARBA00022827"/>
    </source>
</evidence>
<dbReference type="Gene3D" id="3.10.520.10">
    <property type="entry name" value="ApbE-like domains"/>
    <property type="match status" value="1"/>
</dbReference>
<dbReference type="InterPro" id="IPR024932">
    <property type="entry name" value="ApbE"/>
</dbReference>
<accession>A0ABW2YZ46</accession>
<keyword evidence="13" id="KW-1185">Reference proteome</keyword>
<comment type="similarity">
    <text evidence="11">Belongs to the ApbE family.</text>
</comment>
<comment type="caution">
    <text evidence="12">The sequence shown here is derived from an EMBL/GenBank/DDBJ whole genome shotgun (WGS) entry which is preliminary data.</text>
</comment>
<keyword evidence="4 11" id="KW-0285">Flavoprotein</keyword>
<evidence type="ECO:0000256" key="5">
    <source>
        <dbReference type="ARBA" id="ARBA00022679"/>
    </source>
</evidence>
<evidence type="ECO:0000256" key="9">
    <source>
        <dbReference type="ARBA" id="ARBA00031306"/>
    </source>
</evidence>